<evidence type="ECO:0000313" key="1">
    <source>
        <dbReference type="EMBL" id="KGF26167.1"/>
    </source>
</evidence>
<gene>
    <name evidence="1" type="ORF">HMPREF2132_08385</name>
</gene>
<evidence type="ECO:0000313" key="2">
    <source>
        <dbReference type="Proteomes" id="UP000029533"/>
    </source>
</evidence>
<accession>A0AAW3FF84</accession>
<organism evidence="1 2">
    <name type="scientific">Prevotella histicola JCM 15637 = DNF00424</name>
    <dbReference type="NCBI Taxonomy" id="1236504"/>
    <lineage>
        <taxon>Bacteria</taxon>
        <taxon>Pseudomonadati</taxon>
        <taxon>Bacteroidota</taxon>
        <taxon>Bacteroidia</taxon>
        <taxon>Bacteroidales</taxon>
        <taxon>Prevotellaceae</taxon>
        <taxon>Prevotella</taxon>
    </lineage>
</organism>
<proteinExistence type="predicted"/>
<sequence>MSRGYKEACKRCPFALQNMPFYTSKDALLQCKRASFRRQKGVDGETKGKELYKKGGSKYGLPKPLQGEGMYLAGYRMMCVGDIEG</sequence>
<name>A0AAW3FF84_9BACT</name>
<dbReference type="Proteomes" id="UP000029533">
    <property type="component" value="Unassembled WGS sequence"/>
</dbReference>
<dbReference type="EMBL" id="JRNJ01000065">
    <property type="protein sequence ID" value="KGF26167.1"/>
    <property type="molecule type" value="Genomic_DNA"/>
</dbReference>
<protein>
    <submittedName>
        <fullName evidence="1">Uncharacterized protein</fullName>
    </submittedName>
</protein>
<dbReference type="AlphaFoldDB" id="A0AAW3FF84"/>
<reference evidence="1 2" key="1">
    <citation type="submission" date="2014-07" db="EMBL/GenBank/DDBJ databases">
        <authorList>
            <person name="McCorrison J."/>
            <person name="Sanka R."/>
            <person name="Torralba M."/>
            <person name="Gillis M."/>
            <person name="Haft D.H."/>
            <person name="Methe B."/>
            <person name="Sutton G."/>
            <person name="Nelson K.E."/>
        </authorList>
    </citation>
    <scope>NUCLEOTIDE SEQUENCE [LARGE SCALE GENOMIC DNA]</scope>
    <source>
        <strain evidence="1 2">DNF00424</strain>
    </source>
</reference>
<comment type="caution">
    <text evidence="1">The sequence shown here is derived from an EMBL/GenBank/DDBJ whole genome shotgun (WGS) entry which is preliminary data.</text>
</comment>